<evidence type="ECO:0000313" key="2">
    <source>
        <dbReference type="Proteomes" id="UP001458880"/>
    </source>
</evidence>
<dbReference type="EMBL" id="JASPKY010000411">
    <property type="protein sequence ID" value="KAK9701622.1"/>
    <property type="molecule type" value="Genomic_DNA"/>
</dbReference>
<proteinExistence type="predicted"/>
<name>A0AAW1JDU9_POPJA</name>
<organism evidence="1 2">
    <name type="scientific">Popillia japonica</name>
    <name type="common">Japanese beetle</name>
    <dbReference type="NCBI Taxonomy" id="7064"/>
    <lineage>
        <taxon>Eukaryota</taxon>
        <taxon>Metazoa</taxon>
        <taxon>Ecdysozoa</taxon>
        <taxon>Arthropoda</taxon>
        <taxon>Hexapoda</taxon>
        <taxon>Insecta</taxon>
        <taxon>Pterygota</taxon>
        <taxon>Neoptera</taxon>
        <taxon>Endopterygota</taxon>
        <taxon>Coleoptera</taxon>
        <taxon>Polyphaga</taxon>
        <taxon>Scarabaeiformia</taxon>
        <taxon>Scarabaeidae</taxon>
        <taxon>Rutelinae</taxon>
        <taxon>Popillia</taxon>
    </lineage>
</organism>
<reference evidence="1 2" key="1">
    <citation type="journal article" date="2024" name="BMC Genomics">
        <title>De novo assembly and annotation of Popillia japonica's genome with initial clues to its potential as an invasive pest.</title>
        <authorList>
            <person name="Cucini C."/>
            <person name="Boschi S."/>
            <person name="Funari R."/>
            <person name="Cardaioli E."/>
            <person name="Iannotti N."/>
            <person name="Marturano G."/>
            <person name="Paoli F."/>
            <person name="Bruttini M."/>
            <person name="Carapelli A."/>
            <person name="Frati F."/>
            <person name="Nardi F."/>
        </authorList>
    </citation>
    <scope>NUCLEOTIDE SEQUENCE [LARGE SCALE GENOMIC DNA]</scope>
    <source>
        <strain evidence="1">DMR45628</strain>
    </source>
</reference>
<sequence length="115" mass="13338">MLGTGDLKIKKNRRPKNQKKLFKIFDGQQESSVALATQTVQNGTSNIGTNHERVRPPLQFYKTILRHQQYARGTEAEGEDEYLPEELLCSPGKVKLNMQNHFQKRLNPSFSYKFR</sequence>
<protein>
    <submittedName>
        <fullName evidence="1">Uncharacterized protein</fullName>
    </submittedName>
</protein>
<evidence type="ECO:0000313" key="1">
    <source>
        <dbReference type="EMBL" id="KAK9701622.1"/>
    </source>
</evidence>
<comment type="caution">
    <text evidence="1">The sequence shown here is derived from an EMBL/GenBank/DDBJ whole genome shotgun (WGS) entry which is preliminary data.</text>
</comment>
<dbReference type="Proteomes" id="UP001458880">
    <property type="component" value="Unassembled WGS sequence"/>
</dbReference>
<accession>A0AAW1JDU9</accession>
<keyword evidence="2" id="KW-1185">Reference proteome</keyword>
<gene>
    <name evidence="1" type="ORF">QE152_g30463</name>
</gene>
<dbReference type="AlphaFoldDB" id="A0AAW1JDU9"/>